<dbReference type="GO" id="GO:0006313">
    <property type="term" value="P:DNA transposition"/>
    <property type="evidence" value="ECO:0007669"/>
    <property type="project" value="InterPro"/>
</dbReference>
<dbReference type="PANTHER" id="PTHR33215:SF13">
    <property type="entry name" value="PROTEIN DISTAL ANTENNA"/>
    <property type="match status" value="1"/>
</dbReference>
<organism evidence="2 3">
    <name type="scientific">Rhodococcus pyridinivorans KG-16</name>
    <dbReference type="NCBI Taxonomy" id="1441730"/>
    <lineage>
        <taxon>Bacteria</taxon>
        <taxon>Bacillati</taxon>
        <taxon>Actinomycetota</taxon>
        <taxon>Actinomycetes</taxon>
        <taxon>Mycobacteriales</taxon>
        <taxon>Nocardiaceae</taxon>
        <taxon>Rhodococcus</taxon>
    </lineage>
</organism>
<name>A0A0V9UDF5_9NOCA</name>
<evidence type="ECO:0000256" key="1">
    <source>
        <dbReference type="SAM" id="MobiDB-lite"/>
    </source>
</evidence>
<proteinExistence type="predicted"/>
<dbReference type="Pfam" id="PF01527">
    <property type="entry name" value="HTH_Tnp_1"/>
    <property type="match status" value="1"/>
</dbReference>
<dbReference type="PANTHER" id="PTHR33215">
    <property type="entry name" value="PROTEIN DISTAL ANTENNA"/>
    <property type="match status" value="1"/>
</dbReference>
<accession>A0A0V9UDF5</accession>
<dbReference type="GO" id="GO:0004803">
    <property type="term" value="F:transposase activity"/>
    <property type="evidence" value="ECO:0007669"/>
    <property type="project" value="InterPro"/>
</dbReference>
<evidence type="ECO:0000313" key="2">
    <source>
        <dbReference type="EMBL" id="KSZ55931.1"/>
    </source>
</evidence>
<dbReference type="Gene3D" id="1.10.10.60">
    <property type="entry name" value="Homeodomain-like"/>
    <property type="match status" value="1"/>
</dbReference>
<dbReference type="AlphaFoldDB" id="A0A0V9UDF5"/>
<dbReference type="EMBL" id="AZXY01000060">
    <property type="protein sequence ID" value="KSZ55931.1"/>
    <property type="molecule type" value="Genomic_DNA"/>
</dbReference>
<dbReference type="InterPro" id="IPR051839">
    <property type="entry name" value="RD_transcriptional_regulator"/>
</dbReference>
<comment type="caution">
    <text evidence="2">The sequence shown here is derived from an EMBL/GenBank/DDBJ whole genome shotgun (WGS) entry which is preliminary data.</text>
</comment>
<protein>
    <submittedName>
        <fullName evidence="2">Transposase</fullName>
    </submittedName>
</protein>
<gene>
    <name evidence="2" type="ORF">Z045_26160</name>
</gene>
<feature type="region of interest" description="Disordered" evidence="1">
    <location>
        <begin position="51"/>
        <end position="78"/>
    </location>
</feature>
<dbReference type="InterPro" id="IPR009057">
    <property type="entry name" value="Homeodomain-like_sf"/>
</dbReference>
<reference evidence="2 3" key="2">
    <citation type="journal article" date="2016" name="Genome Announc.">
        <title>Draft Genome Sequence of a Versatile Hydrocarbon-Degrading Bacterium, Rhodococcus pyridinivorans Strain KG-16, Collected from Oil Fields in India.</title>
        <authorList>
            <person name="Aggarwal R.K."/>
            <person name="Dawar C."/>
            <person name="Phanindranath R."/>
            <person name="Mutnuri L."/>
            <person name="Dayal A.M."/>
        </authorList>
    </citation>
    <scope>NUCLEOTIDE SEQUENCE [LARGE SCALE GENOMIC DNA]</scope>
    <source>
        <strain evidence="2 3">KG-16</strain>
    </source>
</reference>
<dbReference type="InterPro" id="IPR002514">
    <property type="entry name" value="Transposase_8"/>
</dbReference>
<dbReference type="PATRIC" id="fig|1441730.3.peg.5539"/>
<reference evidence="3" key="1">
    <citation type="submission" date="2015-01" db="EMBL/GenBank/DDBJ databases">
        <title>Draft genome sequence of Rhodococcus pyridinivorans strain KG-16, a hydrocarbon-degrading bacterium.</title>
        <authorList>
            <person name="Aggarwal R.K."/>
            <person name="Dawar C."/>
        </authorList>
    </citation>
    <scope>NUCLEOTIDE SEQUENCE [LARGE SCALE GENOMIC DNA]</scope>
    <source>
        <strain evidence="3">KG-16</strain>
    </source>
</reference>
<dbReference type="Proteomes" id="UP000053060">
    <property type="component" value="Unassembled WGS sequence"/>
</dbReference>
<evidence type="ECO:0000313" key="3">
    <source>
        <dbReference type="Proteomes" id="UP000053060"/>
    </source>
</evidence>
<dbReference type="GO" id="GO:0003677">
    <property type="term" value="F:DNA binding"/>
    <property type="evidence" value="ECO:0007669"/>
    <property type="project" value="InterPro"/>
</dbReference>
<sequence>MSRKNYSEEFRRQAVELYESTPGATIRGIAADLGVVRGTLTGWIDQYGTGTKTHVDGTRVHTPARPHSLSSGTGSESETVEQKLARLEAENAALRAEATKLTTEREILRKAAKYFAGETNW</sequence>
<dbReference type="SUPFAM" id="SSF46689">
    <property type="entry name" value="Homeodomain-like"/>
    <property type="match status" value="1"/>
</dbReference>